<dbReference type="EMBL" id="FXTD01000010">
    <property type="protein sequence ID" value="SMO82940.1"/>
    <property type="molecule type" value="Genomic_DNA"/>
</dbReference>
<keyword evidence="1" id="KW-1133">Transmembrane helix</keyword>
<feature type="transmembrane region" description="Helical" evidence="1">
    <location>
        <begin position="7"/>
        <end position="29"/>
    </location>
</feature>
<dbReference type="OrthoDB" id="378942at2157"/>
<dbReference type="Proteomes" id="UP000319712">
    <property type="component" value="Unassembled WGS sequence"/>
</dbReference>
<evidence type="ECO:0000256" key="1">
    <source>
        <dbReference type="SAM" id="Phobius"/>
    </source>
</evidence>
<accession>A0A521EIG1</accession>
<reference evidence="2 3" key="1">
    <citation type="submission" date="2017-05" db="EMBL/GenBank/DDBJ databases">
        <authorList>
            <person name="Varghese N."/>
            <person name="Submissions S."/>
        </authorList>
    </citation>
    <scope>NUCLEOTIDE SEQUENCE [LARGE SCALE GENOMIC DNA]</scope>
    <source>
        <strain evidence="2 3">DSM 19504</strain>
    </source>
</reference>
<keyword evidence="3" id="KW-1185">Reference proteome</keyword>
<evidence type="ECO:0000313" key="3">
    <source>
        <dbReference type="Proteomes" id="UP000319712"/>
    </source>
</evidence>
<dbReference type="AlphaFoldDB" id="A0A521EIG1"/>
<protein>
    <submittedName>
        <fullName evidence="2">Uncharacterized protein</fullName>
    </submittedName>
</protein>
<keyword evidence="1" id="KW-0812">Transmembrane</keyword>
<keyword evidence="1" id="KW-0472">Membrane</keyword>
<evidence type="ECO:0000313" key="2">
    <source>
        <dbReference type="EMBL" id="SMO82940.1"/>
    </source>
</evidence>
<gene>
    <name evidence="2" type="ORF">SAMN06264867_110144</name>
</gene>
<sequence length="65" mass="6994">MNVLHRIAVGGWLVWLAFVVLLVVGRYTPLPSFDAVHSGVVFGTAVLTLIGSARLARSGYRRVTG</sequence>
<organism evidence="2 3">
    <name type="scientific">Halorubrum cibi</name>
    <dbReference type="NCBI Taxonomy" id="413815"/>
    <lineage>
        <taxon>Archaea</taxon>
        <taxon>Methanobacteriati</taxon>
        <taxon>Methanobacteriota</taxon>
        <taxon>Stenosarchaea group</taxon>
        <taxon>Halobacteria</taxon>
        <taxon>Halobacteriales</taxon>
        <taxon>Haloferacaceae</taxon>
        <taxon>Halorubrum</taxon>
    </lineage>
</organism>
<dbReference type="RefSeq" id="WP_142987451.1">
    <property type="nucleotide sequence ID" value="NZ_FXTD01000010.1"/>
</dbReference>
<name>A0A521EIG1_9EURY</name>
<feature type="transmembrane region" description="Helical" evidence="1">
    <location>
        <begin position="35"/>
        <end position="56"/>
    </location>
</feature>
<proteinExistence type="predicted"/>